<sequence>MPPKKSARISAGQPSQEEIPQEANPDYLERSLSAADDDNNDEAAQPATVEQRIIDLTQQLYDLQQQQSIQAQLQPSIETSEAAEARNRPTPPRANGPDPRRIPRLDHLEKLDNPKADAGPEFDAWLVNVNGLLLDYGTVFPSDGAQARWLYKQTTGDAQSRLTPYFLPSSIVKLDTAQAVFDHFELAYGDPEKQAKAYALYVDESHDAGQSFNDFFTKFQLNAGIAQISPDVLFRDLKHKLNPRCTRSALNSSTRLKSWMKDEPRKR</sequence>
<name>A0A9N9LLI2_9HELO</name>
<keyword evidence="3" id="KW-1185">Reference proteome</keyword>
<evidence type="ECO:0000256" key="1">
    <source>
        <dbReference type="SAM" id="MobiDB-lite"/>
    </source>
</evidence>
<comment type="caution">
    <text evidence="2">The sequence shown here is derived from an EMBL/GenBank/DDBJ whole genome shotgun (WGS) entry which is preliminary data.</text>
</comment>
<evidence type="ECO:0000313" key="3">
    <source>
        <dbReference type="Proteomes" id="UP000701801"/>
    </source>
</evidence>
<gene>
    <name evidence="2" type="ORF">HYALB_00014086</name>
</gene>
<dbReference type="Proteomes" id="UP000701801">
    <property type="component" value="Unassembled WGS sequence"/>
</dbReference>
<accession>A0A9N9LLI2</accession>
<proteinExistence type="predicted"/>
<feature type="region of interest" description="Disordered" evidence="1">
    <location>
        <begin position="1"/>
        <end position="47"/>
    </location>
</feature>
<organism evidence="2 3">
    <name type="scientific">Hymenoscyphus albidus</name>
    <dbReference type="NCBI Taxonomy" id="595503"/>
    <lineage>
        <taxon>Eukaryota</taxon>
        <taxon>Fungi</taxon>
        <taxon>Dikarya</taxon>
        <taxon>Ascomycota</taxon>
        <taxon>Pezizomycotina</taxon>
        <taxon>Leotiomycetes</taxon>
        <taxon>Helotiales</taxon>
        <taxon>Helotiaceae</taxon>
        <taxon>Hymenoscyphus</taxon>
    </lineage>
</organism>
<evidence type="ECO:0000313" key="2">
    <source>
        <dbReference type="EMBL" id="CAG8974707.1"/>
    </source>
</evidence>
<reference evidence="2" key="1">
    <citation type="submission" date="2021-07" db="EMBL/GenBank/DDBJ databases">
        <authorList>
            <person name="Durling M."/>
        </authorList>
    </citation>
    <scope>NUCLEOTIDE SEQUENCE</scope>
</reference>
<dbReference type="AlphaFoldDB" id="A0A9N9LLI2"/>
<dbReference type="EMBL" id="CAJVRM010000114">
    <property type="protein sequence ID" value="CAG8974707.1"/>
    <property type="molecule type" value="Genomic_DNA"/>
</dbReference>
<protein>
    <submittedName>
        <fullName evidence="2">Uncharacterized protein</fullName>
    </submittedName>
</protein>
<feature type="region of interest" description="Disordered" evidence="1">
    <location>
        <begin position="71"/>
        <end position="104"/>
    </location>
</feature>